<dbReference type="AlphaFoldDB" id="A0A368SX83"/>
<reference evidence="1" key="2">
    <citation type="submission" date="2015-07" db="EMBL/GenBank/DDBJ databases">
        <authorList>
            <person name="Noorani M."/>
        </authorList>
    </citation>
    <scope>NUCLEOTIDE SEQUENCE</scope>
    <source>
        <strain evidence="1">Yugu1</strain>
    </source>
</reference>
<protein>
    <submittedName>
        <fullName evidence="1">Uncharacterized protein</fullName>
    </submittedName>
</protein>
<reference evidence="1" key="1">
    <citation type="journal article" date="2012" name="Nat. Biotechnol.">
        <title>Reference genome sequence of the model plant Setaria.</title>
        <authorList>
            <person name="Bennetzen J.L."/>
            <person name="Schmutz J."/>
            <person name="Wang H."/>
            <person name="Percifield R."/>
            <person name="Hawkins J."/>
            <person name="Pontaroli A.C."/>
            <person name="Estep M."/>
            <person name="Feng L."/>
            <person name="Vaughn J.N."/>
            <person name="Grimwood J."/>
            <person name="Jenkins J."/>
            <person name="Barry K."/>
            <person name="Lindquist E."/>
            <person name="Hellsten U."/>
            <person name="Deshpande S."/>
            <person name="Wang X."/>
            <person name="Wu X."/>
            <person name="Mitros T."/>
            <person name="Triplett J."/>
            <person name="Yang X."/>
            <person name="Ye C.Y."/>
            <person name="Mauro-Herrera M."/>
            <person name="Wang L."/>
            <person name="Li P."/>
            <person name="Sharma M."/>
            <person name="Sharma R."/>
            <person name="Ronald P.C."/>
            <person name="Panaud O."/>
            <person name="Kellogg E.A."/>
            <person name="Brutnell T.P."/>
            <person name="Doust A.N."/>
            <person name="Tuskan G.A."/>
            <person name="Rokhsar D."/>
            <person name="Devos K.M."/>
        </authorList>
    </citation>
    <scope>NUCLEOTIDE SEQUENCE [LARGE SCALE GENOMIC DNA]</scope>
    <source>
        <strain evidence="1">Yugu1</strain>
    </source>
</reference>
<gene>
    <name evidence="1" type="ORF">SETIT_9G578800v2</name>
</gene>
<evidence type="ECO:0000313" key="1">
    <source>
        <dbReference type="EMBL" id="RCV47041.1"/>
    </source>
</evidence>
<name>A0A368SX83_SETIT</name>
<dbReference type="EMBL" id="CM003536">
    <property type="protein sequence ID" value="RCV47041.1"/>
    <property type="molecule type" value="Genomic_DNA"/>
</dbReference>
<organism evidence="1">
    <name type="scientific">Setaria italica</name>
    <name type="common">Foxtail millet</name>
    <name type="synonym">Panicum italicum</name>
    <dbReference type="NCBI Taxonomy" id="4555"/>
    <lineage>
        <taxon>Eukaryota</taxon>
        <taxon>Viridiplantae</taxon>
        <taxon>Streptophyta</taxon>
        <taxon>Embryophyta</taxon>
        <taxon>Tracheophyta</taxon>
        <taxon>Spermatophyta</taxon>
        <taxon>Magnoliopsida</taxon>
        <taxon>Liliopsida</taxon>
        <taxon>Poales</taxon>
        <taxon>Poaceae</taxon>
        <taxon>PACMAD clade</taxon>
        <taxon>Panicoideae</taxon>
        <taxon>Panicodae</taxon>
        <taxon>Paniceae</taxon>
        <taxon>Cenchrinae</taxon>
        <taxon>Setaria</taxon>
    </lineage>
</organism>
<sequence>MGSVLSSTYAALCSFVGALLDKVEMWRMMAAYPHLRAEERENLLRWFRDQDTEEDARDAAARLRGRDLRPTRRCNYKHPCKG</sequence>
<proteinExistence type="predicted"/>
<dbReference type="OrthoDB" id="687340at2759"/>
<accession>A0A368SX83</accession>